<evidence type="ECO:0000313" key="1">
    <source>
        <dbReference type="EMBL" id="QQK07396.1"/>
    </source>
</evidence>
<reference evidence="1 2" key="1">
    <citation type="journal article" date="2022" name="Int. J. Syst. Evol. Microbiol.">
        <title>Miniphocaeibacter halophilus sp. nov., an ammonium-tolerant acetate-producing bacterium isolated from a biogas system.</title>
        <authorList>
            <person name="Schnurer A."/>
            <person name="Singh A."/>
            <person name="Bi S."/>
            <person name="Qiao W."/>
            <person name="Westerholm M."/>
        </authorList>
    </citation>
    <scope>NUCLEOTIDE SEQUENCE [LARGE SCALE GENOMIC DNA]</scope>
    <source>
        <strain evidence="1 2">AMB_01</strain>
    </source>
</reference>
<gene>
    <name evidence="1" type="ORF">JFY71_08750</name>
</gene>
<dbReference type="EMBL" id="CP066744">
    <property type="protein sequence ID" value="QQK07396.1"/>
    <property type="molecule type" value="Genomic_DNA"/>
</dbReference>
<name>A0AC61MSH2_9FIRM</name>
<organism evidence="1 2">
    <name type="scientific">Miniphocaeibacter halophilus</name>
    <dbReference type="NCBI Taxonomy" id="2931922"/>
    <lineage>
        <taxon>Bacteria</taxon>
        <taxon>Bacillati</taxon>
        <taxon>Bacillota</taxon>
        <taxon>Tissierellia</taxon>
        <taxon>Tissierellales</taxon>
        <taxon>Peptoniphilaceae</taxon>
        <taxon>Miniphocaeibacter</taxon>
    </lineage>
</organism>
<evidence type="ECO:0000313" key="2">
    <source>
        <dbReference type="Proteomes" id="UP000595814"/>
    </source>
</evidence>
<proteinExistence type="predicted"/>
<dbReference type="Proteomes" id="UP000595814">
    <property type="component" value="Chromosome"/>
</dbReference>
<accession>A0AC61MSH2</accession>
<protein>
    <submittedName>
        <fullName evidence="1">VOC family protein</fullName>
    </submittedName>
</protein>
<keyword evidence="2" id="KW-1185">Reference proteome</keyword>
<sequence length="138" mass="16436">MKLGTTYIRVKNIEKSLSFYKTLLQKEPIFMNNNRWITFQSGNSFSIYNINYDEELLKKGLLNANEEYINIFKEESKLTGNNIMVLNFEVDNLKDEYERLKKENIGELLEILYLNVHSLYRYFNIKDPDGNTIEICEK</sequence>